<gene>
    <name evidence="2" type="ORF">SMCB_2307</name>
</gene>
<keyword evidence="3" id="KW-1185">Reference proteome</keyword>
<dbReference type="AlphaFoldDB" id="A0A060NT58"/>
<name>A0A060NT58_9BURK</name>
<evidence type="ECO:0000256" key="1">
    <source>
        <dbReference type="SAM" id="MobiDB-lite"/>
    </source>
</evidence>
<dbReference type="STRING" id="1458426.SMCB_2307"/>
<accession>A0A060NT58</accession>
<protein>
    <submittedName>
        <fullName evidence="2">Uncharacterized protein</fullName>
    </submittedName>
</protein>
<organism evidence="2 3">
    <name type="scientific">Serpentinimonas maccroryi</name>
    <dbReference type="NCBI Taxonomy" id="1458426"/>
    <lineage>
        <taxon>Bacteria</taxon>
        <taxon>Pseudomonadati</taxon>
        <taxon>Pseudomonadota</taxon>
        <taxon>Betaproteobacteria</taxon>
        <taxon>Burkholderiales</taxon>
        <taxon>Comamonadaceae</taxon>
        <taxon>Serpentinimonas</taxon>
    </lineage>
</organism>
<reference evidence="2 3" key="1">
    <citation type="journal article" date="2014" name="Nat. Commun.">
        <title>Physiological and genomic features of highly alkaliphilic hydrogen-utilizing Betaproteobacteria from a continental serpentinizing site.</title>
        <authorList>
            <person name="Suzuki S."/>
            <person name="Kuenen J.G."/>
            <person name="Schipper K."/>
            <person name="van der Velde S."/>
            <person name="Ishii S."/>
            <person name="Wu A."/>
            <person name="Sorokin D.Y."/>
            <person name="Tenney A."/>
            <person name="Meng X.Y."/>
            <person name="Morrill P.L."/>
            <person name="Kamagata Y."/>
            <person name="Muyzer G."/>
            <person name="Nealson K.H."/>
        </authorList>
    </citation>
    <scope>NUCLEOTIDE SEQUENCE [LARGE SCALE GENOMIC DNA]</scope>
    <source>
        <strain evidence="2 3">B1</strain>
    </source>
</reference>
<sequence>MAKVNTLSMGQAPWGYRWWFGQQRALPIAARWEGSDALSASPALAFAPHPPMELDVSQKRRKPKARD</sequence>
<proteinExistence type="predicted"/>
<evidence type="ECO:0000313" key="3">
    <source>
        <dbReference type="Proteomes" id="UP000066014"/>
    </source>
</evidence>
<dbReference type="Proteomes" id="UP000066014">
    <property type="component" value="Chromosome"/>
</dbReference>
<evidence type="ECO:0000313" key="2">
    <source>
        <dbReference type="EMBL" id="BAO84535.1"/>
    </source>
</evidence>
<feature type="region of interest" description="Disordered" evidence="1">
    <location>
        <begin position="48"/>
        <end position="67"/>
    </location>
</feature>
<dbReference type="HOGENOM" id="CLU_2805074_0_0_4"/>
<dbReference type="EMBL" id="AP014569">
    <property type="protein sequence ID" value="BAO84535.1"/>
    <property type="molecule type" value="Genomic_DNA"/>
</dbReference>
<dbReference type="KEGG" id="cbab:SMCB_2307"/>